<dbReference type="GO" id="GO:0005524">
    <property type="term" value="F:ATP binding"/>
    <property type="evidence" value="ECO:0007669"/>
    <property type="project" value="UniProtKB-KW"/>
</dbReference>
<keyword evidence="3" id="KW-0547">Nucleotide-binding</keyword>
<feature type="domain" description="Carbohydrate kinase FGGY C-terminal" evidence="8">
    <location>
        <begin position="61"/>
        <end position="126"/>
    </location>
</feature>
<dbReference type="AlphaFoldDB" id="A0A923NG11"/>
<proteinExistence type="inferred from homology"/>
<keyword evidence="5" id="KW-0067">ATP-binding</keyword>
<dbReference type="SUPFAM" id="SSF53067">
    <property type="entry name" value="Actin-like ATPase domain"/>
    <property type="match status" value="6"/>
</dbReference>
<feature type="domain" description="Carbohydrate kinase FGGY N-terminal" evidence="7">
    <location>
        <begin position="188"/>
        <end position="250"/>
    </location>
</feature>
<dbReference type="PANTHER" id="PTHR10196">
    <property type="entry name" value="SUGAR KINASE"/>
    <property type="match status" value="1"/>
</dbReference>
<dbReference type="GO" id="GO:0005829">
    <property type="term" value="C:cytosol"/>
    <property type="evidence" value="ECO:0007669"/>
    <property type="project" value="TreeGrafter"/>
</dbReference>
<reference evidence="9" key="1">
    <citation type="submission" date="2020-08" db="EMBL/GenBank/DDBJ databases">
        <title>Complete genome sequence of Weissella confusa strain FS54 provides insights into metabolic potential.</title>
        <authorList>
            <person name="Fhoula I."/>
            <person name="Najjari A."/>
            <person name="Lekired A."/>
            <person name="Bessrour-Aouam N."/>
            <person name="Jaballah S."/>
            <person name="Klibi N."/>
            <person name="Ouzari H.-I."/>
        </authorList>
    </citation>
    <scope>NUCLEOTIDE SEQUENCE</scope>
    <source>
        <strain evidence="9">FS54</strain>
    </source>
</reference>
<dbReference type="PROSITE" id="PS00933">
    <property type="entry name" value="FGGY_KINASES_1"/>
    <property type="match status" value="1"/>
</dbReference>
<dbReference type="InterPro" id="IPR018483">
    <property type="entry name" value="Carb_kinase_FGGY_CS"/>
</dbReference>
<evidence type="ECO:0000256" key="1">
    <source>
        <dbReference type="ARBA" id="ARBA00009156"/>
    </source>
</evidence>
<evidence type="ECO:0000259" key="8">
    <source>
        <dbReference type="Pfam" id="PF02782"/>
    </source>
</evidence>
<dbReference type="Proteomes" id="UP000650485">
    <property type="component" value="Unassembled WGS sequence"/>
</dbReference>
<dbReference type="PANTHER" id="PTHR10196:SF69">
    <property type="entry name" value="GLYCEROL KINASE"/>
    <property type="match status" value="1"/>
</dbReference>
<evidence type="ECO:0000256" key="5">
    <source>
        <dbReference type="ARBA" id="ARBA00022840"/>
    </source>
</evidence>
<evidence type="ECO:0000259" key="7">
    <source>
        <dbReference type="Pfam" id="PF00370"/>
    </source>
</evidence>
<feature type="domain" description="Carbohydrate kinase FGGY C-terminal" evidence="8">
    <location>
        <begin position="2"/>
        <end position="56"/>
    </location>
</feature>
<organism evidence="9 10">
    <name type="scientific">Weissella confusa</name>
    <name type="common">Lactobacillus confusus</name>
    <dbReference type="NCBI Taxonomy" id="1583"/>
    <lineage>
        <taxon>Bacteria</taxon>
        <taxon>Bacillati</taxon>
        <taxon>Bacillota</taxon>
        <taxon>Bacilli</taxon>
        <taxon>Lactobacillales</taxon>
        <taxon>Lactobacillaceae</taxon>
        <taxon>Weissella</taxon>
    </lineage>
</organism>
<gene>
    <name evidence="9" type="ORF">H7R52_03695</name>
</gene>
<dbReference type="Pfam" id="PF00370">
    <property type="entry name" value="FGGY_N"/>
    <property type="match status" value="2"/>
</dbReference>
<feature type="domain" description="Carbohydrate kinase FGGY N-terminal" evidence="7">
    <location>
        <begin position="325"/>
        <end position="395"/>
    </location>
</feature>
<comment type="caution">
    <text evidence="9">The sequence shown here is derived from an EMBL/GenBank/DDBJ whole genome shotgun (WGS) entry which is preliminary data.</text>
</comment>
<evidence type="ECO:0000313" key="9">
    <source>
        <dbReference type="EMBL" id="MBC6498341.1"/>
    </source>
</evidence>
<sequence length="401" mass="44081">MKATLQSIAYQTADILAIMKAESKYDVVKMKADGTVSRNPYLMQFQADIANIEIERSIDRAIFSAGSAVQWLHDRLGLIETQLDAWQLAEQSQNNDEVYVVPAFNGLGAPYWDPQVRGAVFGMTRPVASVIGDQNASLVGQLALEPGTIKNTYGAGAFLLMNTGKEPVTSQNQLVTTIAYQVGDEPTYALEELTDGETHATDASNASRTMLYNIHTQAWDAELLQLFNIPASMLPTVHTSSEVIAQTNPMQFFGGRVAQSQSIADALNNAGHAEMIREKTGLPISAYFSATKIRWILDHVAGAQERAEAGELVFGTVDTWLLWSHTGWLEQRPMDIWRTAQTAIADALINAGIRGDEVKAIGIANQRETTIIWDRQTGQPIYNAISWSSEHILTTCYTKRG</sequence>
<dbReference type="GO" id="GO:0004370">
    <property type="term" value="F:glycerol kinase activity"/>
    <property type="evidence" value="ECO:0007669"/>
    <property type="project" value="TreeGrafter"/>
</dbReference>
<evidence type="ECO:0000256" key="4">
    <source>
        <dbReference type="ARBA" id="ARBA00022777"/>
    </source>
</evidence>
<name>A0A923NG11_WEICO</name>
<dbReference type="InterPro" id="IPR043129">
    <property type="entry name" value="ATPase_NBD"/>
</dbReference>
<evidence type="ECO:0000313" key="10">
    <source>
        <dbReference type="Proteomes" id="UP000650485"/>
    </source>
</evidence>
<comment type="similarity">
    <text evidence="1">Belongs to the FGGY kinase family.</text>
</comment>
<dbReference type="InterPro" id="IPR018484">
    <property type="entry name" value="FGGY_N"/>
</dbReference>
<dbReference type="GO" id="GO:0019563">
    <property type="term" value="P:glycerol catabolic process"/>
    <property type="evidence" value="ECO:0007669"/>
    <property type="project" value="TreeGrafter"/>
</dbReference>
<dbReference type="EMBL" id="JACSZT010000003">
    <property type="protein sequence ID" value="MBC6498341.1"/>
    <property type="molecule type" value="Genomic_DNA"/>
</dbReference>
<accession>A0A923NG11</accession>
<evidence type="ECO:0000256" key="2">
    <source>
        <dbReference type="ARBA" id="ARBA00022679"/>
    </source>
</evidence>
<dbReference type="InterPro" id="IPR018485">
    <property type="entry name" value="FGGY_C"/>
</dbReference>
<evidence type="ECO:0000256" key="6">
    <source>
        <dbReference type="ARBA" id="ARBA00043149"/>
    </source>
</evidence>
<evidence type="ECO:0000256" key="3">
    <source>
        <dbReference type="ARBA" id="ARBA00022741"/>
    </source>
</evidence>
<keyword evidence="4" id="KW-0418">Kinase</keyword>
<protein>
    <recommendedName>
        <fullName evidence="6">ATP:glycerol 3-phosphotransferase</fullName>
    </recommendedName>
</protein>
<dbReference type="Gene3D" id="3.30.420.40">
    <property type="match status" value="5"/>
</dbReference>
<dbReference type="Pfam" id="PF02782">
    <property type="entry name" value="FGGY_C"/>
    <property type="match status" value="2"/>
</dbReference>
<keyword evidence="2" id="KW-0808">Transferase</keyword>